<protein>
    <recommendedName>
        <fullName evidence="5">Leucine-binding protein domain-containing protein</fullName>
    </recommendedName>
</protein>
<organism evidence="3 4">
    <name type="scientific">Sphingomonas naphthae</name>
    <dbReference type="NCBI Taxonomy" id="1813468"/>
    <lineage>
        <taxon>Bacteria</taxon>
        <taxon>Pseudomonadati</taxon>
        <taxon>Pseudomonadota</taxon>
        <taxon>Alphaproteobacteria</taxon>
        <taxon>Sphingomonadales</taxon>
        <taxon>Sphingomonadaceae</taxon>
        <taxon>Sphingomonas</taxon>
    </lineage>
</organism>
<reference evidence="3 4" key="1">
    <citation type="submission" date="2023-02" db="EMBL/GenBank/DDBJ databases">
        <title>Genome sequence of Sphingomonas naphthae.</title>
        <authorList>
            <person name="Kim S."/>
            <person name="Heo J."/>
            <person name="Kwon S.-W."/>
        </authorList>
    </citation>
    <scope>NUCLEOTIDE SEQUENCE [LARGE SCALE GENOMIC DNA]</scope>
    <source>
        <strain evidence="3 4">KACC 18716</strain>
    </source>
</reference>
<evidence type="ECO:0008006" key="5">
    <source>
        <dbReference type="Google" id="ProtNLM"/>
    </source>
</evidence>
<evidence type="ECO:0000256" key="2">
    <source>
        <dbReference type="SAM" id="SignalP"/>
    </source>
</evidence>
<evidence type="ECO:0000313" key="3">
    <source>
        <dbReference type="EMBL" id="WCT72872.1"/>
    </source>
</evidence>
<feature type="chain" id="PRO_5046722831" description="Leucine-binding protein domain-containing protein" evidence="2">
    <location>
        <begin position="23"/>
        <end position="317"/>
    </location>
</feature>
<sequence length="317" mass="31543">MAAGPKVKPAALLIPLSGPSAALGLSMQRAAALVQATGGKAPAAITMYDTGGSAQGAAAAAVLAVKRGAPLILGPIFSAEVRAVAGAARVPILAFSNDESLRDSGAFLMGITASQCIAAIFGYARRRGVRQVAMVAGEGVWATQADAAARSIAPDLGLELLPVANADLATLRAAGSGELPQALFVADGGDRFLAAARSVAGSGVQLLGTVQALDAAAQRVADGAWIAAPDPAAFAGFARDYEQRNGSKPGAIAAIAYDAVQIAQAFATTPRLDRAMLTQPAGFPGIAGAVRFRADGSATRELAILVAAADGFAVAQG</sequence>
<dbReference type="EMBL" id="CP117411">
    <property type="protein sequence ID" value="WCT72872.1"/>
    <property type="molecule type" value="Genomic_DNA"/>
</dbReference>
<dbReference type="PANTHER" id="PTHR30483:SF6">
    <property type="entry name" value="PERIPLASMIC BINDING PROTEIN OF ABC TRANSPORTER FOR NATURAL AMINO ACIDS"/>
    <property type="match status" value="1"/>
</dbReference>
<evidence type="ECO:0000256" key="1">
    <source>
        <dbReference type="ARBA" id="ARBA00022970"/>
    </source>
</evidence>
<feature type="signal peptide" evidence="2">
    <location>
        <begin position="1"/>
        <end position="22"/>
    </location>
</feature>
<keyword evidence="2" id="KW-0732">Signal</keyword>
<accession>A0ABY7TI32</accession>
<dbReference type="PANTHER" id="PTHR30483">
    <property type="entry name" value="LEUCINE-SPECIFIC-BINDING PROTEIN"/>
    <property type="match status" value="1"/>
</dbReference>
<dbReference type="Proteomes" id="UP001220395">
    <property type="component" value="Chromosome"/>
</dbReference>
<gene>
    <name evidence="3" type="ORF">PQ455_14690</name>
</gene>
<proteinExistence type="predicted"/>
<keyword evidence="1" id="KW-0029">Amino-acid transport</keyword>
<dbReference type="Gene3D" id="3.40.50.2300">
    <property type="match status" value="2"/>
</dbReference>
<evidence type="ECO:0000313" key="4">
    <source>
        <dbReference type="Proteomes" id="UP001220395"/>
    </source>
</evidence>
<dbReference type="RefSeq" id="WP_273686845.1">
    <property type="nucleotide sequence ID" value="NZ_CP117411.1"/>
</dbReference>
<dbReference type="InterPro" id="IPR051010">
    <property type="entry name" value="BCAA_transport"/>
</dbReference>
<keyword evidence="4" id="KW-1185">Reference proteome</keyword>
<name>A0ABY7TI32_9SPHN</name>
<dbReference type="SUPFAM" id="SSF53822">
    <property type="entry name" value="Periplasmic binding protein-like I"/>
    <property type="match status" value="1"/>
</dbReference>
<dbReference type="InterPro" id="IPR028082">
    <property type="entry name" value="Peripla_BP_I"/>
</dbReference>
<keyword evidence="1" id="KW-0813">Transport</keyword>